<dbReference type="OrthoDB" id="882914at2"/>
<feature type="compositionally biased region" description="Basic and acidic residues" evidence="1">
    <location>
        <begin position="77"/>
        <end position="88"/>
    </location>
</feature>
<name>A0A1W1UDV8_9BACT</name>
<protein>
    <submittedName>
        <fullName evidence="2">Uncharacterized protein</fullName>
    </submittedName>
</protein>
<organism evidence="2 3">
    <name type="scientific">Hymenobacter roseosalivarius DSM 11622</name>
    <dbReference type="NCBI Taxonomy" id="645990"/>
    <lineage>
        <taxon>Bacteria</taxon>
        <taxon>Pseudomonadati</taxon>
        <taxon>Bacteroidota</taxon>
        <taxon>Cytophagia</taxon>
        <taxon>Cytophagales</taxon>
        <taxon>Hymenobacteraceae</taxon>
        <taxon>Hymenobacter</taxon>
    </lineage>
</organism>
<evidence type="ECO:0000313" key="3">
    <source>
        <dbReference type="Proteomes" id="UP000192266"/>
    </source>
</evidence>
<accession>A0A1W1UDV8</accession>
<dbReference type="EMBL" id="FWWW01000007">
    <property type="protein sequence ID" value="SMB79278.1"/>
    <property type="molecule type" value="Genomic_DNA"/>
</dbReference>
<evidence type="ECO:0000256" key="1">
    <source>
        <dbReference type="SAM" id="MobiDB-lite"/>
    </source>
</evidence>
<evidence type="ECO:0000313" key="2">
    <source>
        <dbReference type="EMBL" id="SMB79278.1"/>
    </source>
</evidence>
<gene>
    <name evidence="2" type="ORF">SAMN00120144_3105</name>
</gene>
<dbReference type="RefSeq" id="WP_084442977.1">
    <property type="nucleotide sequence ID" value="NZ_FWWW01000007.1"/>
</dbReference>
<proteinExistence type="predicted"/>
<dbReference type="Proteomes" id="UP000192266">
    <property type="component" value="Unassembled WGS sequence"/>
</dbReference>
<feature type="region of interest" description="Disordered" evidence="1">
    <location>
        <begin position="55"/>
        <end position="136"/>
    </location>
</feature>
<sequence>MKMALFVALALILLGVLSGLAWRRIKGKARSIDLVAKSNHKSVWSSHYGPATILPKREPVTTVPPPAAGSPLSKLMPAEDLRVQEEQAKAAARADAAPGAEPEQQQEQAAKQPNEPEDVTRKEAPTLPLRSSRHAPGAKVNVLDMLGTDKAAATGRKPAIADATPVAVAAPSAAAPTDDAVPPTLYANPLTEATRTRNDEANRQAAVALKQRNRAALRTGTDGQKAALAALITEGAAPG</sequence>
<reference evidence="2 3" key="1">
    <citation type="submission" date="2017-04" db="EMBL/GenBank/DDBJ databases">
        <authorList>
            <person name="Afonso C.L."/>
            <person name="Miller P.J."/>
            <person name="Scott M.A."/>
            <person name="Spackman E."/>
            <person name="Goraichik I."/>
            <person name="Dimitrov K.M."/>
            <person name="Suarez D.L."/>
            <person name="Swayne D.E."/>
        </authorList>
    </citation>
    <scope>NUCLEOTIDE SEQUENCE [LARGE SCALE GENOMIC DNA]</scope>
    <source>
        <strain evidence="2 3">DSM 11622</strain>
    </source>
</reference>
<dbReference type="AlphaFoldDB" id="A0A1W1UDV8"/>
<keyword evidence="3" id="KW-1185">Reference proteome</keyword>
<feature type="compositionally biased region" description="Low complexity" evidence="1">
    <location>
        <begin position="89"/>
        <end position="113"/>
    </location>
</feature>
<dbReference type="STRING" id="645990.SAMN00120144_3105"/>